<dbReference type="GO" id="GO:0005829">
    <property type="term" value="C:cytosol"/>
    <property type="evidence" value="ECO:0007669"/>
    <property type="project" value="TreeGrafter"/>
</dbReference>
<dbReference type="InterPro" id="IPR000485">
    <property type="entry name" value="AsnC-type_HTH_dom"/>
</dbReference>
<dbReference type="SUPFAM" id="SSF46785">
    <property type="entry name" value="Winged helix' DNA-binding domain"/>
    <property type="match status" value="1"/>
</dbReference>
<dbReference type="Gene3D" id="1.10.10.10">
    <property type="entry name" value="Winged helix-like DNA-binding domain superfamily/Winged helix DNA-binding domain"/>
    <property type="match status" value="1"/>
</dbReference>
<evidence type="ECO:0000313" key="6">
    <source>
        <dbReference type="Proteomes" id="UP000445696"/>
    </source>
</evidence>
<dbReference type="GO" id="GO:0006355">
    <property type="term" value="P:regulation of DNA-templated transcription"/>
    <property type="evidence" value="ECO:0007669"/>
    <property type="project" value="UniProtKB-ARBA"/>
</dbReference>
<dbReference type="Pfam" id="PF13412">
    <property type="entry name" value="HTH_24"/>
    <property type="match status" value="1"/>
</dbReference>
<feature type="domain" description="HTH asnC-type" evidence="4">
    <location>
        <begin position="1"/>
        <end position="62"/>
    </location>
</feature>
<dbReference type="GO" id="GO:0043565">
    <property type="term" value="F:sequence-specific DNA binding"/>
    <property type="evidence" value="ECO:0007669"/>
    <property type="project" value="InterPro"/>
</dbReference>
<dbReference type="FunFam" id="1.10.10.10:FF:000186">
    <property type="entry name" value="AsnC family transcriptional regulator"/>
    <property type="match status" value="1"/>
</dbReference>
<dbReference type="InterPro" id="IPR019887">
    <property type="entry name" value="Tscrpt_reg_AsnC/Lrp_C"/>
</dbReference>
<dbReference type="OrthoDB" id="8085200at2"/>
<evidence type="ECO:0000313" key="5">
    <source>
        <dbReference type="EMBL" id="MZR21062.1"/>
    </source>
</evidence>
<protein>
    <submittedName>
        <fullName evidence="5">Winged helix-turn-helix transcriptional regulator</fullName>
    </submittedName>
</protein>
<organism evidence="5 6">
    <name type="scientific">Sneathiella chungangensis</name>
    <dbReference type="NCBI Taxonomy" id="1418234"/>
    <lineage>
        <taxon>Bacteria</taxon>
        <taxon>Pseudomonadati</taxon>
        <taxon>Pseudomonadota</taxon>
        <taxon>Alphaproteobacteria</taxon>
        <taxon>Sneathiellales</taxon>
        <taxon>Sneathiellaceae</taxon>
        <taxon>Sneathiella</taxon>
    </lineage>
</organism>
<dbReference type="Gene3D" id="3.30.70.920">
    <property type="match status" value="1"/>
</dbReference>
<dbReference type="PRINTS" id="PR00033">
    <property type="entry name" value="HTHASNC"/>
</dbReference>
<keyword evidence="6" id="KW-1185">Reference proteome</keyword>
<reference evidence="5 6" key="1">
    <citation type="journal article" date="2014" name="Int. J. Syst. Evol. Microbiol.">
        <title>Sneathiella chungangensis sp. nov., isolated from a marine sand, and emended description of the genus Sneathiella.</title>
        <authorList>
            <person name="Siamphan C."/>
            <person name="Kim H."/>
            <person name="Lee J.S."/>
            <person name="Kim W."/>
        </authorList>
    </citation>
    <scope>NUCLEOTIDE SEQUENCE [LARGE SCALE GENOMIC DNA]</scope>
    <source>
        <strain evidence="5 6">KCTC 32476</strain>
    </source>
</reference>
<evidence type="ECO:0000256" key="1">
    <source>
        <dbReference type="ARBA" id="ARBA00023015"/>
    </source>
</evidence>
<dbReference type="InterPro" id="IPR011991">
    <property type="entry name" value="ArsR-like_HTH"/>
</dbReference>
<dbReference type="EMBL" id="WTVA01000001">
    <property type="protein sequence ID" value="MZR21062.1"/>
    <property type="molecule type" value="Genomic_DNA"/>
</dbReference>
<evidence type="ECO:0000256" key="2">
    <source>
        <dbReference type="ARBA" id="ARBA00023125"/>
    </source>
</evidence>
<keyword evidence="3" id="KW-0804">Transcription</keyword>
<dbReference type="Proteomes" id="UP000445696">
    <property type="component" value="Unassembled WGS sequence"/>
</dbReference>
<dbReference type="SMART" id="SM00344">
    <property type="entry name" value="HTH_ASNC"/>
    <property type="match status" value="1"/>
</dbReference>
<dbReference type="PROSITE" id="PS50956">
    <property type="entry name" value="HTH_ASNC_2"/>
    <property type="match status" value="1"/>
</dbReference>
<dbReference type="PANTHER" id="PTHR30154:SF34">
    <property type="entry name" value="TRANSCRIPTIONAL REGULATOR AZLB"/>
    <property type="match status" value="1"/>
</dbReference>
<dbReference type="InterPro" id="IPR036388">
    <property type="entry name" value="WH-like_DNA-bd_sf"/>
</dbReference>
<dbReference type="InterPro" id="IPR011008">
    <property type="entry name" value="Dimeric_a/b-barrel"/>
</dbReference>
<dbReference type="PANTHER" id="PTHR30154">
    <property type="entry name" value="LEUCINE-RESPONSIVE REGULATORY PROTEIN"/>
    <property type="match status" value="1"/>
</dbReference>
<evidence type="ECO:0000259" key="4">
    <source>
        <dbReference type="PROSITE" id="PS50956"/>
    </source>
</evidence>
<dbReference type="AlphaFoldDB" id="A0A845MB77"/>
<name>A0A845MB77_9PROT</name>
<dbReference type="CDD" id="cd00090">
    <property type="entry name" value="HTH_ARSR"/>
    <property type="match status" value="1"/>
</dbReference>
<keyword evidence="1" id="KW-0805">Transcription regulation</keyword>
<dbReference type="PROSITE" id="PS00519">
    <property type="entry name" value="HTH_ASNC_1"/>
    <property type="match status" value="1"/>
</dbReference>
<dbReference type="InterPro" id="IPR036390">
    <property type="entry name" value="WH_DNA-bd_sf"/>
</dbReference>
<dbReference type="InterPro" id="IPR019888">
    <property type="entry name" value="Tscrpt_reg_AsnC-like"/>
</dbReference>
<dbReference type="GO" id="GO:0043200">
    <property type="term" value="P:response to amino acid"/>
    <property type="evidence" value="ECO:0007669"/>
    <property type="project" value="TreeGrafter"/>
</dbReference>
<dbReference type="SUPFAM" id="SSF54909">
    <property type="entry name" value="Dimeric alpha+beta barrel"/>
    <property type="match status" value="1"/>
</dbReference>
<evidence type="ECO:0000256" key="3">
    <source>
        <dbReference type="ARBA" id="ARBA00023163"/>
    </source>
</evidence>
<keyword evidence="2" id="KW-0238">DNA-binding</keyword>
<proteinExistence type="predicted"/>
<sequence length="151" mass="17177">MDHFDRKILSELQIDSDKSISEIAEKVNLSLSACHRRIKMLEEAGIIDGYAARLDRHALGLEADVFVEISLTSQSQETLNQFEKAVMCYDEILECHLTSGNADYIVRVAARNVPDYDRIHRNCLTKLPHVASMRSTFALRAIKPWKGYPVQ</sequence>
<dbReference type="InterPro" id="IPR019885">
    <property type="entry name" value="Tscrpt_reg_HTH_AsnC-type_CS"/>
</dbReference>
<comment type="caution">
    <text evidence="5">The sequence shown here is derived from an EMBL/GenBank/DDBJ whole genome shotgun (WGS) entry which is preliminary data.</text>
</comment>
<dbReference type="Pfam" id="PF01037">
    <property type="entry name" value="AsnC_trans_reg"/>
    <property type="match status" value="1"/>
</dbReference>
<accession>A0A845MB77</accession>
<gene>
    <name evidence="5" type="ORF">GQF03_01820</name>
</gene>